<feature type="domain" description="Malic enzyme NAD-binding" evidence="8">
    <location>
        <begin position="364"/>
        <end position="619"/>
    </location>
</feature>
<dbReference type="PRINTS" id="PR00072">
    <property type="entry name" value="MALOXRDTASE"/>
</dbReference>
<dbReference type="InterPro" id="IPR001891">
    <property type="entry name" value="Malic_OxRdtase"/>
</dbReference>
<dbReference type="GO" id="GO:0051287">
    <property type="term" value="F:NAD binding"/>
    <property type="evidence" value="ECO:0007669"/>
    <property type="project" value="InterPro"/>
</dbReference>
<feature type="binding site" evidence="7">
    <location>
        <position position="274"/>
    </location>
    <ligand>
        <name>a divalent metal cation</name>
        <dbReference type="ChEBI" id="CHEBI:60240"/>
    </ligand>
</feature>
<dbReference type="OMA" id="EVPVTPW"/>
<evidence type="ECO:0000256" key="3">
    <source>
        <dbReference type="ARBA" id="ARBA00022723"/>
    </source>
</evidence>
<dbReference type="InterPro" id="IPR036291">
    <property type="entry name" value="NAD(P)-bd_dom_sf"/>
</dbReference>
<comment type="cofactor">
    <cofactor evidence="1">
        <name>Mn(2+)</name>
        <dbReference type="ChEBI" id="CHEBI:29035"/>
    </cofactor>
</comment>
<sequence>MSGKFVQGLTKQLPRLRNRGIEILRDPGTNKGAAYSHRERQVLGLHGLLPPAVLTQKEQVQSVLTNLYALDDDLGRYNTLMSLQDRNEKLFYKVVTSNLEYLLPLIYTPTVGKACLNYGMILRRPRGLYITSNDKGHVRSILRNWPEKRVKAVVVTDGERILGLGDLGAQGMGIPIGKCALYTALGGVDPRACLPLMIDIGTNNEDLLNNEFYLGLRQKRIPTDQYYELMDEVLESLVDLYGPNVSVQFEDMANKNSFAFLERYGKNYIVFNDDIQDSCLEFECFASRHTSVVGGLDSCGALNEVRTRTRIVPFRVYVDSSLWAELQIAKGRSWLVNFSEEYKPTCTVNGPLHVDGRCSRKCVVNGAAAVALAGLISATRITKTRLIDNKFLFYGAGSAATGIANILISAMKDEGASEAQAHSRIYMMDSKGLLVKSRPEGVAEPHKLPFVRDDSGPVDRLTNAVTQIKPTVLIGAAAVSHAFTREVLNLMANFNKRPVIFALSNPTEKAECTAETAFKSTECRCIFVSGSPFPTIQLPSGQKYYPSQGNNYYVFPGFAMAVTSALIRPITQDLFLAAAKTVADMVTEEDLAVGSTYPPVKKLREVAHKVAVELVTKSFANGTAQYHPEPEDKVEFIRSLTYDPSYVDFTPDSYDWPSQ</sequence>
<evidence type="ECO:0000256" key="6">
    <source>
        <dbReference type="PIRSR" id="PIRSR000106-2"/>
    </source>
</evidence>
<dbReference type="RefSeq" id="XP_024347866.1">
    <property type="nucleotide sequence ID" value="XM_024497725.1"/>
</dbReference>
<gene>
    <name evidence="10" type="ORF">EGR_08476</name>
</gene>
<dbReference type="FunFam" id="3.40.50.10380:FF:000004">
    <property type="entry name" value="Malic enzyme"/>
    <property type="match status" value="1"/>
</dbReference>
<dbReference type="Proteomes" id="UP000019149">
    <property type="component" value="Unassembled WGS sequence"/>
</dbReference>
<dbReference type="NCBIfam" id="NF010052">
    <property type="entry name" value="PRK13529.1"/>
    <property type="match status" value="1"/>
</dbReference>
<keyword evidence="11" id="KW-1185">Reference proteome</keyword>
<feature type="binding site" evidence="6">
    <location>
        <position position="550"/>
    </location>
    <ligand>
        <name>(S)-malate</name>
        <dbReference type="ChEBI" id="CHEBI:15589"/>
    </ligand>
</feature>
<dbReference type="PANTHER" id="PTHR23406">
    <property type="entry name" value="MALIC ENZYME-RELATED"/>
    <property type="match status" value="1"/>
</dbReference>
<dbReference type="GO" id="GO:0004473">
    <property type="term" value="F:malate dehydrogenase (decarboxylating) (NADP+) activity"/>
    <property type="evidence" value="ECO:0007669"/>
    <property type="project" value="TreeGrafter"/>
</dbReference>
<dbReference type="PIRSF" id="PIRSF000106">
    <property type="entry name" value="ME"/>
    <property type="match status" value="1"/>
</dbReference>
<dbReference type="Pfam" id="PF00390">
    <property type="entry name" value="malic"/>
    <property type="match status" value="1"/>
</dbReference>
<feature type="binding site" evidence="7">
    <location>
        <position position="250"/>
    </location>
    <ligand>
        <name>a divalent metal cation</name>
        <dbReference type="ChEBI" id="CHEBI:60240"/>
    </ligand>
</feature>
<keyword evidence="4" id="KW-0560">Oxidoreductase</keyword>
<dbReference type="SMART" id="SM00919">
    <property type="entry name" value="Malic_M"/>
    <property type="match status" value="1"/>
</dbReference>
<dbReference type="Gene3D" id="3.40.50.10380">
    <property type="entry name" value="Malic enzyme, N-terminal domain"/>
    <property type="match status" value="1"/>
</dbReference>
<comment type="caution">
    <text evidence="10">The sequence shown here is derived from an EMBL/GenBank/DDBJ whole genome shotgun (WGS) entry which is preliminary data.</text>
</comment>
<protein>
    <submittedName>
        <fullName evidence="10">NADP-dependent malic enzyme</fullName>
    </submittedName>
</protein>
<proteinExistence type="inferred from homology"/>
<dbReference type="GeneID" id="36344191"/>
<evidence type="ECO:0000313" key="10">
    <source>
        <dbReference type="EMBL" id="EUB56670.1"/>
    </source>
</evidence>
<dbReference type="InterPro" id="IPR046346">
    <property type="entry name" value="Aminoacid_DH-like_N_sf"/>
</dbReference>
<feature type="binding site" evidence="6">
    <location>
        <position position="160"/>
    </location>
    <ligand>
        <name>(S)-malate</name>
        <dbReference type="ChEBI" id="CHEBI:15589"/>
    </ligand>
</feature>
<feature type="domain" description="Malic enzyme N-terminal" evidence="9">
    <location>
        <begin position="84"/>
        <end position="265"/>
    </location>
</feature>
<keyword evidence="3 7" id="KW-0479">Metal-binding</keyword>
<dbReference type="PANTHER" id="PTHR23406:SF90">
    <property type="entry name" value="MALIC ENZYME-RELATED"/>
    <property type="match status" value="1"/>
</dbReference>
<dbReference type="AlphaFoldDB" id="W6U683"/>
<feature type="active site" description="Proton acceptor" evidence="5">
    <location>
        <position position="178"/>
    </location>
</feature>
<evidence type="ECO:0000256" key="5">
    <source>
        <dbReference type="PIRSR" id="PIRSR000106-1"/>
    </source>
</evidence>
<dbReference type="GO" id="GO:0006108">
    <property type="term" value="P:malate metabolic process"/>
    <property type="evidence" value="ECO:0007669"/>
    <property type="project" value="TreeGrafter"/>
</dbReference>
<comment type="cofactor">
    <cofactor evidence="7">
        <name>Mg(2+)</name>
        <dbReference type="ChEBI" id="CHEBI:18420"/>
    </cofactor>
    <cofactor evidence="7">
        <name>Mn(2+)</name>
        <dbReference type="ChEBI" id="CHEBI:29035"/>
    </cofactor>
    <text evidence="7">Divalent metal cations. Prefers magnesium or manganese.</text>
</comment>
<evidence type="ECO:0000256" key="2">
    <source>
        <dbReference type="ARBA" id="ARBA00008785"/>
    </source>
</evidence>
<feature type="binding site" evidence="7">
    <location>
        <position position="251"/>
    </location>
    <ligand>
        <name>a divalent metal cation</name>
        <dbReference type="ChEBI" id="CHEBI:60240"/>
    </ligand>
</feature>
<feature type="active site" description="Proton donor" evidence="5">
    <location>
        <position position="107"/>
    </location>
</feature>
<dbReference type="CTD" id="36344191"/>
<dbReference type="FunFam" id="3.40.50.720:FF:000060">
    <property type="entry name" value="Malic enzyme"/>
    <property type="match status" value="1"/>
</dbReference>
<dbReference type="OrthoDB" id="5365701at2759"/>
<evidence type="ECO:0000259" key="8">
    <source>
        <dbReference type="SMART" id="SM00919"/>
    </source>
</evidence>
<dbReference type="GO" id="GO:0005739">
    <property type="term" value="C:mitochondrion"/>
    <property type="evidence" value="ECO:0007669"/>
    <property type="project" value="TreeGrafter"/>
</dbReference>
<reference evidence="10 11" key="1">
    <citation type="journal article" date="2013" name="Nat. Genet.">
        <title>The genome of the hydatid tapeworm Echinococcus granulosus.</title>
        <authorList>
            <person name="Zheng H."/>
            <person name="Zhang W."/>
            <person name="Zhang L."/>
            <person name="Zhang Z."/>
            <person name="Li J."/>
            <person name="Lu G."/>
            <person name="Zhu Y."/>
            <person name="Wang Y."/>
            <person name="Huang Y."/>
            <person name="Liu J."/>
            <person name="Kang H."/>
            <person name="Chen J."/>
            <person name="Wang L."/>
            <person name="Chen A."/>
            <person name="Yu S."/>
            <person name="Gao Z."/>
            <person name="Jin L."/>
            <person name="Gu W."/>
            <person name="Wang Z."/>
            <person name="Zhao L."/>
            <person name="Shi B."/>
            <person name="Wen H."/>
            <person name="Lin R."/>
            <person name="Jones M.K."/>
            <person name="Brejova B."/>
            <person name="Vinar T."/>
            <person name="Zhao G."/>
            <person name="McManus D.P."/>
            <person name="Chen Z."/>
            <person name="Zhou Y."/>
            <person name="Wang S."/>
        </authorList>
    </citation>
    <scope>NUCLEOTIDE SEQUENCE [LARGE SCALE GENOMIC DNA]</scope>
</reference>
<dbReference type="Gene3D" id="3.40.50.720">
    <property type="entry name" value="NAD(P)-binding Rossmann-like Domain"/>
    <property type="match status" value="1"/>
</dbReference>
<dbReference type="EMBL" id="APAU02000107">
    <property type="protein sequence ID" value="EUB56670.1"/>
    <property type="molecule type" value="Genomic_DNA"/>
</dbReference>
<dbReference type="InterPro" id="IPR012301">
    <property type="entry name" value="Malic_N_dom"/>
</dbReference>
<dbReference type="InterPro" id="IPR037062">
    <property type="entry name" value="Malic_N_dom_sf"/>
</dbReference>
<dbReference type="SUPFAM" id="SSF51735">
    <property type="entry name" value="NAD(P)-binding Rossmann-fold domains"/>
    <property type="match status" value="1"/>
</dbReference>
<evidence type="ECO:0000256" key="1">
    <source>
        <dbReference type="ARBA" id="ARBA00001936"/>
    </source>
</evidence>
<organism evidence="10 11">
    <name type="scientific">Echinococcus granulosus</name>
    <name type="common">Hydatid tapeworm</name>
    <dbReference type="NCBI Taxonomy" id="6210"/>
    <lineage>
        <taxon>Eukaryota</taxon>
        <taxon>Metazoa</taxon>
        <taxon>Spiralia</taxon>
        <taxon>Lophotrochozoa</taxon>
        <taxon>Platyhelminthes</taxon>
        <taxon>Cestoda</taxon>
        <taxon>Eucestoda</taxon>
        <taxon>Cyclophyllidea</taxon>
        <taxon>Taeniidae</taxon>
        <taxon>Echinococcus</taxon>
        <taxon>Echinococcus granulosus group</taxon>
    </lineage>
</organism>
<dbReference type="SMART" id="SM01274">
    <property type="entry name" value="malic"/>
    <property type="match status" value="1"/>
</dbReference>
<dbReference type="SUPFAM" id="SSF53223">
    <property type="entry name" value="Aminoacid dehydrogenase-like, N-terminal domain"/>
    <property type="match status" value="1"/>
</dbReference>
<dbReference type="GO" id="GO:0046872">
    <property type="term" value="F:metal ion binding"/>
    <property type="evidence" value="ECO:0007669"/>
    <property type="project" value="UniProtKB-KW"/>
</dbReference>
<evidence type="ECO:0000256" key="4">
    <source>
        <dbReference type="ARBA" id="ARBA00023002"/>
    </source>
</evidence>
<name>W6U683_ECHGR</name>
<dbReference type="InterPro" id="IPR012302">
    <property type="entry name" value="Malic_NAD-bd"/>
</dbReference>
<accession>W6U683</accession>
<comment type="similarity">
    <text evidence="2">Belongs to the malic enzymes family.</text>
</comment>
<evidence type="ECO:0000256" key="7">
    <source>
        <dbReference type="PIRSR" id="PIRSR000106-3"/>
    </source>
</evidence>
<evidence type="ECO:0000313" key="11">
    <source>
        <dbReference type="Proteomes" id="UP000019149"/>
    </source>
</evidence>
<evidence type="ECO:0000259" key="9">
    <source>
        <dbReference type="SMART" id="SM01274"/>
    </source>
</evidence>
<dbReference type="Pfam" id="PF03949">
    <property type="entry name" value="Malic_M"/>
    <property type="match status" value="1"/>
</dbReference>
<dbReference type="STRING" id="6210.W6U683"/>
<dbReference type="KEGG" id="egl:EGR_08476"/>
<feature type="binding site" evidence="6">
    <location>
        <position position="505"/>
    </location>
    <ligand>
        <name>(S)-malate</name>
        <dbReference type="ChEBI" id="CHEBI:15589"/>
    </ligand>
</feature>